<dbReference type="Proteomes" id="UP000049472">
    <property type="component" value="Unassembled WGS sequence"/>
</dbReference>
<accession>A0A0M6WJK3</accession>
<protein>
    <submittedName>
        <fullName evidence="1 2">Enterochelin esterase</fullName>
    </submittedName>
</protein>
<sequence length="371" mass="43623">MNQIYTSDLLSFQKRLAPTVDSDVVIDRPKTEILPEPYVITHERKIRFKLYYPNARKVEMWDYLKEYKLEKNGDYWCGEFDMGEGFIAIFLKVDGTSILSEFFPIGYGGNKAINYIDVPEQDHSIELLGENHGSVLSDFFESKITGQLERIMIYLPPEYMQNTEKKYPVLYLQHGHGENETCWVSQGKMNFIYDNLVHQRKAVPAIVVMANGMIYEESGDKRELKYRDMSAFVKEELIPYVENKYRTYGDKEHRAMAGLSMGSLQTSITAFEHSELFSYVGVFSGFVQDILTLNQSHLTEKNKESFRENNKLFFRGIGAEDRFIDFFKSDDEFLEKSKIKCERKIYKGDHEWKVWRRCLYDFAQLIFREDN</sequence>
<dbReference type="InterPro" id="IPR000801">
    <property type="entry name" value="Esterase-like"/>
</dbReference>
<dbReference type="Gene3D" id="3.40.50.1820">
    <property type="entry name" value="alpha/beta hydrolase"/>
    <property type="match status" value="1"/>
</dbReference>
<reference evidence="2 4" key="4">
    <citation type="submission" date="2019-09" db="EMBL/GenBank/DDBJ databases">
        <title>Strain-level analysis of Eubacterium rectale using genomes from metagenomes.</title>
        <authorList>
            <person name="Karcher N."/>
            <person name="Segata N."/>
        </authorList>
    </citation>
    <scope>NUCLEOTIDE SEQUENCE [LARGE SCALE GENOMIC DNA]</scope>
    <source>
        <strain evidence="2 4">L2-21</strain>
    </source>
</reference>
<dbReference type="EMBL" id="VSTG01000001">
    <property type="protein sequence ID" value="TYL60207.1"/>
    <property type="molecule type" value="Genomic_DNA"/>
</dbReference>
<dbReference type="InterPro" id="IPR029058">
    <property type="entry name" value="AB_hydrolase_fold"/>
</dbReference>
<organism evidence="1 3">
    <name type="scientific">Agathobacter rectalis</name>
    <dbReference type="NCBI Taxonomy" id="39491"/>
    <lineage>
        <taxon>Bacteria</taxon>
        <taxon>Bacillati</taxon>
        <taxon>Bacillota</taxon>
        <taxon>Clostridia</taxon>
        <taxon>Lachnospirales</taxon>
        <taxon>Lachnospiraceae</taxon>
        <taxon>Agathobacter</taxon>
    </lineage>
</organism>
<evidence type="ECO:0000313" key="4">
    <source>
        <dbReference type="Proteomes" id="UP000324325"/>
    </source>
</evidence>
<dbReference type="InterPro" id="IPR050583">
    <property type="entry name" value="Mycobacterial_A85_antigen"/>
</dbReference>
<evidence type="ECO:0000313" key="3">
    <source>
        <dbReference type="Proteomes" id="UP000049472"/>
    </source>
</evidence>
<evidence type="ECO:0000313" key="2">
    <source>
        <dbReference type="EMBL" id="TYL60207.1"/>
    </source>
</evidence>
<reference evidence="1" key="2">
    <citation type="submission" date="2015-05" db="EMBL/GenBank/DDBJ databases">
        <authorList>
            <person name="Wang D.B."/>
            <person name="Wang M."/>
        </authorList>
    </citation>
    <scope>NUCLEOTIDE SEQUENCE [LARGE SCALE GENOMIC DNA]</scope>
    <source>
        <strain evidence="1">T1-815</strain>
    </source>
</reference>
<keyword evidence="3" id="KW-1185">Reference proteome</keyword>
<dbReference type="EMBL" id="CVRQ01000017">
    <property type="protein sequence ID" value="CRL36541.1"/>
    <property type="molecule type" value="Genomic_DNA"/>
</dbReference>
<gene>
    <name evidence="2" type="ORF">FYL37_00980</name>
    <name evidence="1" type="ORF">T1815_13641</name>
</gene>
<dbReference type="Proteomes" id="UP000324325">
    <property type="component" value="Unassembled WGS sequence"/>
</dbReference>
<proteinExistence type="predicted"/>
<reference evidence="3" key="1">
    <citation type="submission" date="2015-05" db="EMBL/GenBank/DDBJ databases">
        <authorList>
            <consortium name="Pathogen Informatics"/>
        </authorList>
    </citation>
    <scope>NUCLEOTIDE SEQUENCE [LARGE SCALE GENOMIC DNA]</scope>
    <source>
        <strain evidence="3">T1-815</strain>
    </source>
</reference>
<reference evidence="2 4" key="3">
    <citation type="submission" date="2019-08" db="EMBL/GenBank/DDBJ databases">
        <authorList>
            <person name="Duncan S."/>
            <person name="Walker A."/>
        </authorList>
    </citation>
    <scope>NUCLEOTIDE SEQUENCE [LARGE SCALE GENOMIC DNA]</scope>
    <source>
        <strain evidence="2 4">L2-21</strain>
    </source>
</reference>
<dbReference type="RefSeq" id="WP_055061629.1">
    <property type="nucleotide sequence ID" value="NZ_CVRQ01000017.1"/>
</dbReference>
<evidence type="ECO:0000313" key="1">
    <source>
        <dbReference type="EMBL" id="CRL36541.1"/>
    </source>
</evidence>
<name>A0A0M6WJK3_9FIRM</name>
<dbReference type="SUPFAM" id="SSF53474">
    <property type="entry name" value="alpha/beta-Hydrolases"/>
    <property type="match status" value="1"/>
</dbReference>
<dbReference type="AlphaFoldDB" id="A0A0M6WJK3"/>
<dbReference type="Pfam" id="PF00756">
    <property type="entry name" value="Esterase"/>
    <property type="match status" value="1"/>
</dbReference>
<dbReference type="PANTHER" id="PTHR48098">
    <property type="entry name" value="ENTEROCHELIN ESTERASE-RELATED"/>
    <property type="match status" value="1"/>
</dbReference>